<accession>A0ABT1DW09</accession>
<protein>
    <submittedName>
        <fullName evidence="1">Uncharacterized protein</fullName>
    </submittedName>
</protein>
<dbReference type="EMBL" id="JAMYJR010000027">
    <property type="protein sequence ID" value="MCO8273836.1"/>
    <property type="molecule type" value="Genomic_DNA"/>
</dbReference>
<name>A0ABT1DW09_9ACTN</name>
<dbReference type="Proteomes" id="UP001523369">
    <property type="component" value="Unassembled WGS sequence"/>
</dbReference>
<sequence>MIDEGCDFVLIGRAGILRRNFPERVRADPAYESPKLPVTAQFLRSGGLSERLINHLRRWPYFLLEERGFHYD</sequence>
<reference evidence="1 2" key="1">
    <citation type="submission" date="2022-06" db="EMBL/GenBank/DDBJ databases">
        <title>New Species of the Genus Actinoplanes, ActinopZanes ferrugineus.</title>
        <authorList>
            <person name="Ding P."/>
        </authorList>
    </citation>
    <scope>NUCLEOTIDE SEQUENCE [LARGE SCALE GENOMIC DNA]</scope>
    <source>
        <strain evidence="1 2">TRM88003</strain>
    </source>
</reference>
<proteinExistence type="predicted"/>
<evidence type="ECO:0000313" key="1">
    <source>
        <dbReference type="EMBL" id="MCO8273836.1"/>
    </source>
</evidence>
<keyword evidence="2" id="KW-1185">Reference proteome</keyword>
<organism evidence="1 2">
    <name type="scientific">Paractinoplanes aksuensis</name>
    <dbReference type="NCBI Taxonomy" id="2939490"/>
    <lineage>
        <taxon>Bacteria</taxon>
        <taxon>Bacillati</taxon>
        <taxon>Actinomycetota</taxon>
        <taxon>Actinomycetes</taxon>
        <taxon>Micromonosporales</taxon>
        <taxon>Micromonosporaceae</taxon>
        <taxon>Paractinoplanes</taxon>
    </lineage>
</organism>
<dbReference type="RefSeq" id="WP_253239913.1">
    <property type="nucleotide sequence ID" value="NZ_JAMYJR010000027.1"/>
</dbReference>
<comment type="caution">
    <text evidence="1">The sequence shown here is derived from an EMBL/GenBank/DDBJ whole genome shotgun (WGS) entry which is preliminary data.</text>
</comment>
<gene>
    <name evidence="1" type="ORF">M1L60_24880</name>
</gene>
<evidence type="ECO:0000313" key="2">
    <source>
        <dbReference type="Proteomes" id="UP001523369"/>
    </source>
</evidence>